<reference evidence="3" key="1">
    <citation type="submission" date="2018-11" db="EMBL/GenBank/DDBJ databases">
        <authorList>
            <consortium name="Genoscope - CEA"/>
            <person name="William W."/>
        </authorList>
    </citation>
    <scope>NUCLEOTIDE SEQUENCE [LARGE SCALE GENOMIC DNA]</scope>
    <source>
        <strain evidence="3">T9AD</strain>
    </source>
</reference>
<dbReference type="PANTHER" id="PTHR30329">
    <property type="entry name" value="STATOR ELEMENT OF FLAGELLAR MOTOR COMPLEX"/>
    <property type="match status" value="1"/>
</dbReference>
<organism evidence="3">
    <name type="scientific">Ectopseudomonas oleovorans</name>
    <name type="common">Pseudomonas oleovorans</name>
    <dbReference type="NCBI Taxonomy" id="301"/>
    <lineage>
        <taxon>Bacteria</taxon>
        <taxon>Pseudomonadati</taxon>
        <taxon>Pseudomonadota</taxon>
        <taxon>Gammaproteobacteria</taxon>
        <taxon>Pseudomonadales</taxon>
        <taxon>Pseudomonadaceae</taxon>
        <taxon>Ectopseudomonas</taxon>
    </lineage>
</organism>
<dbReference type="PROSITE" id="PS01068">
    <property type="entry name" value="OMPA_1"/>
    <property type="match status" value="1"/>
</dbReference>
<dbReference type="PANTHER" id="PTHR30329:SF21">
    <property type="entry name" value="LIPOPROTEIN YIAD-RELATED"/>
    <property type="match status" value="1"/>
</dbReference>
<dbReference type="PROSITE" id="PS51123">
    <property type="entry name" value="OMPA_2"/>
    <property type="match status" value="1"/>
</dbReference>
<name>A0A653B3E0_ECTOL</name>
<dbReference type="InterPro" id="IPR050330">
    <property type="entry name" value="Bact_OuterMem_StrucFunc"/>
</dbReference>
<evidence type="ECO:0000256" key="2">
    <source>
        <dbReference type="ARBA" id="ARBA00023136"/>
    </source>
</evidence>
<comment type="subcellular location">
    <subcellularLocation>
        <location evidence="1">Membrane</location>
    </subcellularLocation>
</comment>
<evidence type="ECO:0000256" key="1">
    <source>
        <dbReference type="ARBA" id="ARBA00004370"/>
    </source>
</evidence>
<dbReference type="CDD" id="cd07185">
    <property type="entry name" value="OmpA_C-like"/>
    <property type="match status" value="1"/>
</dbReference>
<accession>A0A653B3E0</accession>
<dbReference type="OrthoDB" id="9805832at2"/>
<dbReference type="InterPro" id="IPR036737">
    <property type="entry name" value="OmpA-like_sf"/>
</dbReference>
<dbReference type="Gene3D" id="3.30.1330.60">
    <property type="entry name" value="OmpA-like domain"/>
    <property type="match status" value="1"/>
</dbReference>
<gene>
    <name evidence="3" type="ORF">POT9AD_1916</name>
</gene>
<dbReference type="GO" id="GO:0009279">
    <property type="term" value="C:cell outer membrane"/>
    <property type="evidence" value="ECO:0007669"/>
    <property type="project" value="InterPro"/>
</dbReference>
<dbReference type="Pfam" id="PF00691">
    <property type="entry name" value="OmpA"/>
    <property type="match status" value="1"/>
</dbReference>
<sequence length="491" mass="51439">MPCSGGEFLSVRVFLPSSRGFRASAIALSISLLVSGCASVENFSSQNSRTVNCLAGGLAGLLVGAAAGAATKGNSEHIIGGAVLGAAAGCGVALLYKNKLDRLEQLAREENLQIQLETLSVAGATSSAAPQEAGIVAQVADQGMFPVGSATLSVDGERQVRKLASAFAGTPGESSKTAILVVGHTDATGPAAVNQKLSEQRARAVASILAEQGIAAERMYFQGAGASRPVADNSDPLLRGKNRRVEIVELNDTSLLAQRVRAERNNPKYLEHGTSTVKVAERSAPVQVSAKKSSAIKTSTALIDFGGQPANAASWDLARSMTPKKEGFSLISSAYASSVPMSSCQQDSPRLSGEVKSLATGKPLQEHATRDYLPGMNGRSWAGLVNGHLVTLSPVAVLRDNATLVREPKVYVTRDYESNRGKASHTLAATANVYEGEDAILYRVFIEPGRQMPLSCVDVVLRKAGDKSVDGKLYYDNGGEDFAATYTPVRS</sequence>
<dbReference type="AlphaFoldDB" id="A0A653B3E0"/>
<protein>
    <submittedName>
        <fullName evidence="3">Uncharacterized protein</fullName>
    </submittedName>
</protein>
<keyword evidence="2" id="KW-0472">Membrane</keyword>
<dbReference type="InterPro" id="IPR006690">
    <property type="entry name" value="OMPA-like_CS"/>
</dbReference>
<evidence type="ECO:0000313" key="3">
    <source>
        <dbReference type="EMBL" id="VDN62896.1"/>
    </source>
</evidence>
<dbReference type="EMBL" id="LR130779">
    <property type="protein sequence ID" value="VDN62896.1"/>
    <property type="molecule type" value="Genomic_DNA"/>
</dbReference>
<dbReference type="SUPFAM" id="SSF103088">
    <property type="entry name" value="OmpA-like"/>
    <property type="match status" value="1"/>
</dbReference>
<proteinExistence type="predicted"/>
<dbReference type="InterPro" id="IPR006665">
    <property type="entry name" value="OmpA-like"/>
</dbReference>